<protein>
    <submittedName>
        <fullName evidence="1">Uncharacterized protein</fullName>
    </submittedName>
</protein>
<comment type="caution">
    <text evidence="1">The sequence shown here is derived from an EMBL/GenBank/DDBJ whole genome shotgun (WGS) entry which is preliminary data.</text>
</comment>
<proteinExistence type="predicted"/>
<evidence type="ECO:0000313" key="2">
    <source>
        <dbReference type="Proteomes" id="UP001054945"/>
    </source>
</evidence>
<organism evidence="1 2">
    <name type="scientific">Caerostris extrusa</name>
    <name type="common">Bark spider</name>
    <name type="synonym">Caerostris bankana</name>
    <dbReference type="NCBI Taxonomy" id="172846"/>
    <lineage>
        <taxon>Eukaryota</taxon>
        <taxon>Metazoa</taxon>
        <taxon>Ecdysozoa</taxon>
        <taxon>Arthropoda</taxon>
        <taxon>Chelicerata</taxon>
        <taxon>Arachnida</taxon>
        <taxon>Araneae</taxon>
        <taxon>Araneomorphae</taxon>
        <taxon>Entelegynae</taxon>
        <taxon>Araneoidea</taxon>
        <taxon>Araneidae</taxon>
        <taxon>Caerostris</taxon>
    </lineage>
</organism>
<gene>
    <name evidence="1" type="ORF">CEXT_345881</name>
</gene>
<accession>A0AAV4T9Y8</accession>
<dbReference type="Proteomes" id="UP001054945">
    <property type="component" value="Unassembled WGS sequence"/>
</dbReference>
<dbReference type="AlphaFoldDB" id="A0AAV4T9Y8"/>
<sequence>MGLDLAKRTKTLPDDKGLCCARNITRALGRKSVGLLRLYQDRDCDKGSGLDCFDWWTSEIQLLAPLPLAVLCRIIVA</sequence>
<dbReference type="EMBL" id="BPLR01010982">
    <property type="protein sequence ID" value="GIY43478.1"/>
    <property type="molecule type" value="Genomic_DNA"/>
</dbReference>
<keyword evidence="2" id="KW-1185">Reference proteome</keyword>
<reference evidence="1 2" key="1">
    <citation type="submission" date="2021-06" db="EMBL/GenBank/DDBJ databases">
        <title>Caerostris extrusa draft genome.</title>
        <authorList>
            <person name="Kono N."/>
            <person name="Arakawa K."/>
        </authorList>
    </citation>
    <scope>NUCLEOTIDE SEQUENCE [LARGE SCALE GENOMIC DNA]</scope>
</reference>
<evidence type="ECO:0000313" key="1">
    <source>
        <dbReference type="EMBL" id="GIY43478.1"/>
    </source>
</evidence>
<name>A0AAV4T9Y8_CAEEX</name>